<dbReference type="InterPro" id="IPR050464">
    <property type="entry name" value="Zeta_carotene_desat/Oxidored"/>
</dbReference>
<dbReference type="InterPro" id="IPR002937">
    <property type="entry name" value="Amino_oxidase"/>
</dbReference>
<sequence length="569" mass="62539">MAFHVHLSGGRRALRSVAKSETRGCVGIRRQHYRLPHRRRSLSSSSQLQLQVDAGASRTRVVIVGGGWAGLGAAHALTSSPENRAAYEVTLIEAAPTVGGLVATVADAQAGARRTAEIGVHGFWRVYRNIFHLVEQELGIRDAFTDYVRSAQYSPHGLEVESPVFGDLAPLPAPLSTWAYTPFRRLPLRDRLSALPLLQSLIEFDHSAAAWQKYDRMTARELFLAHGCTERLIRDALEPMLLVGLFAPAERCSASATLGMLDYFILAHQGNFDVKWVRGTTGKRIFAPWLQRLTDAERGLALRTGTRLVDVMLGGDGCGVQQVRLRDTATNSESWMEVDAVIFAVGISGAQGIVRSSPTLARASRQFRHFMHLGAVDVLAVRLFFDRRFRIPRKSNALFGFDAAIGGTFFDLNALHDDEFGDAPGQVVEVDFYGASSLLVLDDDSVAQHGVDILRGCLGAALDGVALTDAVVVRVPRAVTHFQPGSYAWFPGVRATDRPLAPNVYFAGDWVDSRHGSFSQEKAYVTGIEAANALIADRKRGTRRRVLPVEPPETHIQWMRSLRDRLAGR</sequence>
<evidence type="ECO:0000259" key="1">
    <source>
        <dbReference type="Pfam" id="PF01593"/>
    </source>
</evidence>
<dbReference type="PANTHER" id="PTHR42923:SF24">
    <property type="entry name" value="OS04G0560500 PROTEIN"/>
    <property type="match status" value="1"/>
</dbReference>
<dbReference type="Gene3D" id="3.50.50.60">
    <property type="entry name" value="FAD/NAD(P)-binding domain"/>
    <property type="match status" value="1"/>
</dbReference>
<comment type="caution">
    <text evidence="2">The sequence shown here is derived from an EMBL/GenBank/DDBJ whole genome shotgun (WGS) entry which is preliminary data.</text>
</comment>
<dbReference type="Proteomes" id="UP001301350">
    <property type="component" value="Unassembled WGS sequence"/>
</dbReference>
<keyword evidence="3" id="KW-1185">Reference proteome</keyword>
<dbReference type="PANTHER" id="PTHR42923">
    <property type="entry name" value="PROTOPORPHYRINOGEN OXIDASE"/>
    <property type="match status" value="1"/>
</dbReference>
<accession>A0AAV9IT46</accession>
<evidence type="ECO:0000313" key="3">
    <source>
        <dbReference type="Proteomes" id="UP001301350"/>
    </source>
</evidence>
<name>A0AAV9IT46_CYACA</name>
<organism evidence="2 3">
    <name type="scientific">Cyanidium caldarium</name>
    <name type="common">Red alga</name>
    <dbReference type="NCBI Taxonomy" id="2771"/>
    <lineage>
        <taxon>Eukaryota</taxon>
        <taxon>Rhodophyta</taxon>
        <taxon>Bangiophyceae</taxon>
        <taxon>Cyanidiales</taxon>
        <taxon>Cyanidiaceae</taxon>
        <taxon>Cyanidium</taxon>
    </lineage>
</organism>
<gene>
    <name evidence="2" type="ORF">CDCA_CDCA05G1494</name>
</gene>
<dbReference type="AlphaFoldDB" id="A0AAV9IT46"/>
<protein>
    <recommendedName>
        <fullName evidence="1">Amine oxidase domain-containing protein</fullName>
    </recommendedName>
</protein>
<dbReference type="GO" id="GO:0016491">
    <property type="term" value="F:oxidoreductase activity"/>
    <property type="evidence" value="ECO:0007669"/>
    <property type="project" value="InterPro"/>
</dbReference>
<reference evidence="2 3" key="1">
    <citation type="submission" date="2022-07" db="EMBL/GenBank/DDBJ databases">
        <title>Genome-wide signatures of adaptation to extreme environments.</title>
        <authorList>
            <person name="Cho C.H."/>
            <person name="Yoon H.S."/>
        </authorList>
    </citation>
    <scope>NUCLEOTIDE SEQUENCE [LARGE SCALE GENOMIC DNA]</scope>
    <source>
        <strain evidence="2 3">DBV 063 E5</strain>
    </source>
</reference>
<feature type="domain" description="Amine oxidase" evidence="1">
    <location>
        <begin position="69"/>
        <end position="535"/>
    </location>
</feature>
<dbReference type="Pfam" id="PF01593">
    <property type="entry name" value="Amino_oxidase"/>
    <property type="match status" value="1"/>
</dbReference>
<dbReference type="EMBL" id="JANCYW010000005">
    <property type="protein sequence ID" value="KAK4535469.1"/>
    <property type="molecule type" value="Genomic_DNA"/>
</dbReference>
<dbReference type="SUPFAM" id="SSF51905">
    <property type="entry name" value="FAD/NAD(P)-binding domain"/>
    <property type="match status" value="1"/>
</dbReference>
<evidence type="ECO:0000313" key="2">
    <source>
        <dbReference type="EMBL" id="KAK4535469.1"/>
    </source>
</evidence>
<dbReference type="InterPro" id="IPR036188">
    <property type="entry name" value="FAD/NAD-bd_sf"/>
</dbReference>
<proteinExistence type="predicted"/>